<dbReference type="InterPro" id="IPR013761">
    <property type="entry name" value="SAM/pointed_sf"/>
</dbReference>
<evidence type="ECO:0000256" key="3">
    <source>
        <dbReference type="ARBA" id="ARBA00022989"/>
    </source>
</evidence>
<reference evidence="7" key="1">
    <citation type="submission" date="2021-03" db="EMBL/GenBank/DDBJ databases">
        <authorList>
            <person name="Bekaert M."/>
        </authorList>
    </citation>
    <scope>NUCLEOTIDE SEQUENCE</scope>
</reference>
<dbReference type="EMBL" id="CAJPWZ010001782">
    <property type="protein sequence ID" value="CAG2223297.1"/>
    <property type="molecule type" value="Genomic_DNA"/>
</dbReference>
<keyword evidence="4 5" id="KW-0472">Membrane</keyword>
<gene>
    <name evidence="7" type="ORF">MEDL_36584</name>
</gene>
<evidence type="ECO:0000313" key="7">
    <source>
        <dbReference type="EMBL" id="CAG2223297.1"/>
    </source>
</evidence>
<feature type="domain" description="SAM" evidence="6">
    <location>
        <begin position="508"/>
        <end position="550"/>
    </location>
</feature>
<evidence type="ECO:0000259" key="6">
    <source>
        <dbReference type="Pfam" id="PF00536"/>
    </source>
</evidence>
<name>A0A8S3SQR9_MYTED</name>
<dbReference type="PANTHER" id="PTHR14454:SF11">
    <property type="entry name" value="SERRANO, ISOFORM F"/>
    <property type="match status" value="1"/>
</dbReference>
<dbReference type="AlphaFoldDB" id="A0A8S3SQR9"/>
<dbReference type="PROSITE" id="PS00237">
    <property type="entry name" value="G_PROTEIN_RECEP_F1_1"/>
    <property type="match status" value="1"/>
</dbReference>
<keyword evidence="3 5" id="KW-1133">Transmembrane helix</keyword>
<dbReference type="InterPro" id="IPR052281">
    <property type="entry name" value="GAREM"/>
</dbReference>
<evidence type="ECO:0000256" key="2">
    <source>
        <dbReference type="ARBA" id="ARBA00022692"/>
    </source>
</evidence>
<dbReference type="InterPro" id="IPR001660">
    <property type="entry name" value="SAM"/>
</dbReference>
<dbReference type="Pfam" id="PF00536">
    <property type="entry name" value="SAM_1"/>
    <property type="match status" value="1"/>
</dbReference>
<keyword evidence="8" id="KW-1185">Reference proteome</keyword>
<dbReference type="PANTHER" id="PTHR14454">
    <property type="entry name" value="GRB2-ASSOCIATED AND REGULATOR OF MAPK PROTEIN FAMILY MEMBER"/>
    <property type="match status" value="1"/>
</dbReference>
<dbReference type="CDD" id="cd09487">
    <property type="entry name" value="SAM_superfamily"/>
    <property type="match status" value="1"/>
</dbReference>
<dbReference type="Gene3D" id="1.10.150.50">
    <property type="entry name" value="Transcription Factor, Ets-1"/>
    <property type="match status" value="1"/>
</dbReference>
<dbReference type="SUPFAM" id="SSF81321">
    <property type="entry name" value="Family A G protein-coupled receptor-like"/>
    <property type="match status" value="1"/>
</dbReference>
<proteinExistence type="predicted"/>
<dbReference type="CDD" id="cd00637">
    <property type="entry name" value="7tm_classA_rhodopsin-like"/>
    <property type="match status" value="1"/>
</dbReference>
<keyword evidence="2 5" id="KW-0812">Transmembrane</keyword>
<dbReference type="Proteomes" id="UP000683360">
    <property type="component" value="Unassembled WGS sequence"/>
</dbReference>
<comment type="caution">
    <text evidence="7">The sequence shown here is derived from an EMBL/GenBank/DDBJ whole genome shotgun (WGS) entry which is preliminary data.</text>
</comment>
<feature type="transmembrane region" description="Helical" evidence="5">
    <location>
        <begin position="87"/>
        <end position="105"/>
    </location>
</feature>
<dbReference type="OrthoDB" id="6077228at2759"/>
<evidence type="ECO:0000256" key="5">
    <source>
        <dbReference type="SAM" id="Phobius"/>
    </source>
</evidence>
<protein>
    <recommendedName>
        <fullName evidence="6">SAM domain-containing protein</fullName>
    </recommendedName>
</protein>
<evidence type="ECO:0000256" key="1">
    <source>
        <dbReference type="ARBA" id="ARBA00004370"/>
    </source>
</evidence>
<evidence type="ECO:0000256" key="4">
    <source>
        <dbReference type="ARBA" id="ARBA00023136"/>
    </source>
</evidence>
<dbReference type="Gene3D" id="1.20.1070.10">
    <property type="entry name" value="Rhodopsin 7-helix transmembrane proteins"/>
    <property type="match status" value="1"/>
</dbReference>
<organism evidence="7 8">
    <name type="scientific">Mytilus edulis</name>
    <name type="common">Blue mussel</name>
    <dbReference type="NCBI Taxonomy" id="6550"/>
    <lineage>
        <taxon>Eukaryota</taxon>
        <taxon>Metazoa</taxon>
        <taxon>Spiralia</taxon>
        <taxon>Lophotrochozoa</taxon>
        <taxon>Mollusca</taxon>
        <taxon>Bivalvia</taxon>
        <taxon>Autobranchia</taxon>
        <taxon>Pteriomorphia</taxon>
        <taxon>Mytilida</taxon>
        <taxon>Mytiloidea</taxon>
        <taxon>Mytilidae</taxon>
        <taxon>Mytilinae</taxon>
        <taxon>Mytilus</taxon>
    </lineage>
</organism>
<dbReference type="GO" id="GO:0004930">
    <property type="term" value="F:G protein-coupled receptor activity"/>
    <property type="evidence" value="ECO:0007669"/>
    <property type="project" value="InterPro"/>
</dbReference>
<comment type="subcellular location">
    <subcellularLocation>
        <location evidence="1">Membrane</location>
    </subcellularLocation>
</comment>
<dbReference type="InterPro" id="IPR000276">
    <property type="entry name" value="GPCR_Rhodpsn"/>
</dbReference>
<sequence length="573" mass="64675">MAIASTLLLVSIAIERFRKIRYPLKERLSATAVKGLCIGSLVGAAVLSWPAPIIWGLGTVETGIPGFQGKRCFTEDRFQNYNTNYQGIYNACLILFYFIVSATLMPRKHKTKNCPQMTTLQKCIEYLIHDAAKPGVNSDARKVKHLMCLKAHEKMSHRDDYRYDVEQQLPLPEFFRNYKDKLPLLVIVTAGFCGETKNDEYPYNEIIRLHKSCSQLRVIGKFSSHDGAKQEFLSIPVDSSFGKPKLMLELLAKKDLPVHVRYASSSNGEIKPAVLACIKGVDILLMKTYVEDFIQGNCLQQGVLSPDPSLVALCANISVSIITGYANKPQDKFHAKLRSMEAFVDHNIKFYEGCLEITKFNSDSMTTGTGNPIPRDLLPFYSMQSSEKTDTPPILIPRQKSKSFQDETIDMHEPPPYIGPDQKFPEFVQKTSSMPTESGVYMTVLEEDVYMTVPEEDSVYSVIEEDNKNGKSSKNMKCITEPIASDSDDYNSSNNSWSGGFSKSFVSEKSVHDIQEILKTLNLTKYCKTFKKNLIDGTVLQELDEQSLKKDFKFMHVEAVRLMKYVRAGHIPK</sequence>
<accession>A0A8S3SQR9</accession>
<evidence type="ECO:0000313" key="8">
    <source>
        <dbReference type="Proteomes" id="UP000683360"/>
    </source>
</evidence>
<dbReference type="SUPFAM" id="SSF47769">
    <property type="entry name" value="SAM/Pointed domain"/>
    <property type="match status" value="1"/>
</dbReference>
<dbReference type="GO" id="GO:0016020">
    <property type="term" value="C:membrane"/>
    <property type="evidence" value="ECO:0007669"/>
    <property type="project" value="UniProtKB-SubCell"/>
</dbReference>